<accession>A0ABY8C8T4</accession>
<dbReference type="InterPro" id="IPR029033">
    <property type="entry name" value="His_PPase_superfam"/>
</dbReference>
<dbReference type="Proteomes" id="UP001222275">
    <property type="component" value="Chromosome"/>
</dbReference>
<dbReference type="Pfam" id="PF00300">
    <property type="entry name" value="His_Phos_1"/>
    <property type="match status" value="1"/>
</dbReference>
<dbReference type="Gene3D" id="3.40.50.1240">
    <property type="entry name" value="Phosphoglycerate mutase-like"/>
    <property type="match status" value="1"/>
</dbReference>
<dbReference type="InterPro" id="IPR013078">
    <property type="entry name" value="His_Pase_superF_clade-1"/>
</dbReference>
<reference evidence="1 2" key="1">
    <citation type="submission" date="2022-06" db="EMBL/GenBank/DDBJ databases">
        <title>Thiomicrohabdus sp. nov, an obligately chemolithoautotrophic, sulfur-oxidizing bacterium isolated from beach of Guanyin Mountain. Amoy.</title>
        <authorList>
            <person name="Zhu H."/>
        </authorList>
    </citation>
    <scope>NUCLEOTIDE SEQUENCE [LARGE SCALE GENOMIC DNA]</scope>
    <source>
        <strain evidence="1 2">XGS-01</strain>
    </source>
</reference>
<sequence length="179" mass="21222">MTPKGQEQAVGAGKEILSIIGDGYIQAYISPYYRTRQTYNGIQSVLQDRVSGCHEDPRIREQDWGHLRHPDDSRLLVQERNQYSLFYYRMKDGESGADVYDRVSVFFETLYRDFKKENYPENTLLVTHGMTLRIFLMRWLHWTVEEYESLENPHNCQVLVMEMSDDGKYKLITPLKKRQ</sequence>
<evidence type="ECO:0000313" key="1">
    <source>
        <dbReference type="EMBL" id="WEJ61637.1"/>
    </source>
</evidence>
<dbReference type="CDD" id="cd07067">
    <property type="entry name" value="HP_PGM_like"/>
    <property type="match status" value="1"/>
</dbReference>
<protein>
    <submittedName>
        <fullName evidence="1">Histidine phosphatase family protein</fullName>
    </submittedName>
</protein>
<dbReference type="InterPro" id="IPR052765">
    <property type="entry name" value="PGM-Related"/>
</dbReference>
<proteinExistence type="predicted"/>
<dbReference type="PANTHER" id="PTHR46192">
    <property type="entry name" value="BROAD-RANGE ACID PHOSPHATASE DET1"/>
    <property type="match status" value="1"/>
</dbReference>
<dbReference type="RefSeq" id="WP_275593895.1">
    <property type="nucleotide sequence ID" value="NZ_CP102381.1"/>
</dbReference>
<evidence type="ECO:0000313" key="2">
    <source>
        <dbReference type="Proteomes" id="UP001222275"/>
    </source>
</evidence>
<name>A0ABY8C8T4_9GAMM</name>
<dbReference type="SUPFAM" id="SSF53254">
    <property type="entry name" value="Phosphoglycerate mutase-like"/>
    <property type="match status" value="1"/>
</dbReference>
<organism evidence="1 2">
    <name type="scientific">Thiomicrorhabdus lithotrophica</name>
    <dbReference type="NCBI Taxonomy" id="2949997"/>
    <lineage>
        <taxon>Bacteria</taxon>
        <taxon>Pseudomonadati</taxon>
        <taxon>Pseudomonadota</taxon>
        <taxon>Gammaproteobacteria</taxon>
        <taxon>Thiotrichales</taxon>
        <taxon>Piscirickettsiaceae</taxon>
        <taxon>Thiomicrorhabdus</taxon>
    </lineage>
</organism>
<keyword evidence="2" id="KW-1185">Reference proteome</keyword>
<dbReference type="EMBL" id="CP102381">
    <property type="protein sequence ID" value="WEJ61637.1"/>
    <property type="molecule type" value="Genomic_DNA"/>
</dbReference>
<gene>
    <name evidence="1" type="ORF">NR989_06365</name>
</gene>